<dbReference type="AlphaFoldDB" id="A0A4D7JGG4"/>
<comment type="similarity">
    <text evidence="1">Belongs to the transglycosylase Slt family.</text>
</comment>
<name>A0A4D7JGG4_9BACT</name>
<dbReference type="EMBL" id="CP028923">
    <property type="protein sequence ID" value="QCK13787.1"/>
    <property type="molecule type" value="Genomic_DNA"/>
</dbReference>
<keyword evidence="2" id="KW-1133">Transmembrane helix</keyword>
<dbReference type="KEGG" id="fpf:DCC35_02940"/>
<sequence>MNTKNLLLALNTFTVFTLLFYIVYSEFGKPPEVQKDYQHEQPASPFNAQPGEPVVYSTKTVMIDLPDSLKFAGEDVPLDIPDVRERLDREIHINTYWHNNSIFLFKRANRWLPQIEKILKEKGVPDDFKYLCAIESGFQNVVSPAGAVGFWQFLRATGKEYDLEINRQVDERYDPIKATYAACDYLLNAHEDLGDWTLVAASYNRGLAGIKRALANQKVDSYYDLMLNDETSRYVFRILACKELLQSPSDYGFEIEEENLYSRIKMRKVTVTETIPDLVEFSLKQGINYKLLKAYNQWLRDDKLTVKDGEQYDIWIPVRK</sequence>
<reference evidence="4 5" key="1">
    <citation type="submission" date="2018-04" db="EMBL/GenBank/DDBJ databases">
        <title>Complete genome uncultured novel isolate.</title>
        <authorList>
            <person name="Merlino G."/>
        </authorList>
    </citation>
    <scope>NUCLEOTIDE SEQUENCE [LARGE SCALE GENOMIC DNA]</scope>
    <source>
        <strain evidence="5">R1DC9</strain>
    </source>
</reference>
<keyword evidence="2" id="KW-0472">Membrane</keyword>
<accession>A0A4D7JGG4</accession>
<feature type="transmembrane region" description="Helical" evidence="2">
    <location>
        <begin position="6"/>
        <end position="24"/>
    </location>
</feature>
<dbReference type="Pfam" id="PF01464">
    <property type="entry name" value="SLT"/>
    <property type="match status" value="1"/>
</dbReference>
<feature type="domain" description="Transglycosylase SLT" evidence="3">
    <location>
        <begin position="118"/>
        <end position="219"/>
    </location>
</feature>
<dbReference type="InterPro" id="IPR008258">
    <property type="entry name" value="Transglycosylase_SLT_dom_1"/>
</dbReference>
<evidence type="ECO:0000313" key="5">
    <source>
        <dbReference type="Proteomes" id="UP000298616"/>
    </source>
</evidence>
<evidence type="ECO:0000259" key="3">
    <source>
        <dbReference type="Pfam" id="PF01464"/>
    </source>
</evidence>
<gene>
    <name evidence="4" type="ORF">DCC35_02940</name>
</gene>
<proteinExistence type="inferred from homology"/>
<evidence type="ECO:0000256" key="2">
    <source>
        <dbReference type="SAM" id="Phobius"/>
    </source>
</evidence>
<dbReference type="CDD" id="cd16894">
    <property type="entry name" value="MltD-like"/>
    <property type="match status" value="1"/>
</dbReference>
<organism evidence="4 5">
    <name type="scientific">Mangrovivirga cuniculi</name>
    <dbReference type="NCBI Taxonomy" id="2715131"/>
    <lineage>
        <taxon>Bacteria</taxon>
        <taxon>Pseudomonadati</taxon>
        <taxon>Bacteroidota</taxon>
        <taxon>Cytophagia</taxon>
        <taxon>Cytophagales</taxon>
        <taxon>Mangrovivirgaceae</taxon>
        <taxon>Mangrovivirga</taxon>
    </lineage>
</organism>
<dbReference type="InterPro" id="IPR023346">
    <property type="entry name" value="Lysozyme-like_dom_sf"/>
</dbReference>
<dbReference type="Proteomes" id="UP000298616">
    <property type="component" value="Chromosome"/>
</dbReference>
<keyword evidence="5" id="KW-1185">Reference proteome</keyword>
<dbReference type="PANTHER" id="PTHR37423:SF2">
    <property type="entry name" value="MEMBRANE-BOUND LYTIC MUREIN TRANSGLYCOSYLASE C"/>
    <property type="match status" value="1"/>
</dbReference>
<evidence type="ECO:0000256" key="1">
    <source>
        <dbReference type="ARBA" id="ARBA00007734"/>
    </source>
</evidence>
<dbReference type="SUPFAM" id="SSF53955">
    <property type="entry name" value="Lysozyme-like"/>
    <property type="match status" value="1"/>
</dbReference>
<protein>
    <submittedName>
        <fullName evidence="4">Murein transglycosylase</fullName>
    </submittedName>
</protein>
<dbReference type="OrthoDB" id="9815002at2"/>
<dbReference type="RefSeq" id="WP_137089381.1">
    <property type="nucleotide sequence ID" value="NZ_CP028923.1"/>
</dbReference>
<dbReference type="PANTHER" id="PTHR37423">
    <property type="entry name" value="SOLUBLE LYTIC MUREIN TRANSGLYCOSYLASE-RELATED"/>
    <property type="match status" value="1"/>
</dbReference>
<evidence type="ECO:0000313" key="4">
    <source>
        <dbReference type="EMBL" id="QCK13787.1"/>
    </source>
</evidence>
<keyword evidence="2" id="KW-0812">Transmembrane</keyword>
<dbReference type="Gene3D" id="1.10.530.10">
    <property type="match status" value="1"/>
</dbReference>